<dbReference type="EMBL" id="GL996499">
    <property type="protein sequence ID" value="EGW35060.1"/>
    <property type="molecule type" value="Genomic_DNA"/>
</dbReference>
<dbReference type="GO" id="GO:0031931">
    <property type="term" value="C:TORC1 complex"/>
    <property type="evidence" value="ECO:0007669"/>
    <property type="project" value="InterPro"/>
</dbReference>
<feature type="compositionally biased region" description="Acidic residues" evidence="1">
    <location>
        <begin position="272"/>
        <end position="283"/>
    </location>
</feature>
<feature type="compositionally biased region" description="Low complexity" evidence="1">
    <location>
        <begin position="86"/>
        <end position="99"/>
    </location>
</feature>
<feature type="region of interest" description="Disordered" evidence="1">
    <location>
        <begin position="420"/>
        <end position="485"/>
    </location>
</feature>
<dbReference type="OrthoDB" id="5430106at2759"/>
<dbReference type="GeneID" id="18871182"/>
<dbReference type="KEGG" id="spaa:SPAPADRAFT_48111"/>
<feature type="compositionally biased region" description="Polar residues" evidence="1">
    <location>
        <begin position="453"/>
        <end position="475"/>
    </location>
</feature>
<feature type="region of interest" description="Disordered" evidence="1">
    <location>
        <begin position="242"/>
        <end position="325"/>
    </location>
</feature>
<name>G3AFS1_SPAPN</name>
<organism evidence="3">
    <name type="scientific">Spathaspora passalidarum (strain NRRL Y-27907 / 11-Y1)</name>
    <dbReference type="NCBI Taxonomy" id="619300"/>
    <lineage>
        <taxon>Eukaryota</taxon>
        <taxon>Fungi</taxon>
        <taxon>Dikarya</taxon>
        <taxon>Ascomycota</taxon>
        <taxon>Saccharomycotina</taxon>
        <taxon>Pichiomycetes</taxon>
        <taxon>Debaryomycetaceae</taxon>
        <taxon>Spathaspora</taxon>
    </lineage>
</organism>
<dbReference type="STRING" id="619300.G3AFS1"/>
<dbReference type="eggNOG" id="ENOG502QR2V">
    <property type="taxonomic scope" value="Eukaryota"/>
</dbReference>
<proteinExistence type="predicted"/>
<feature type="compositionally biased region" description="Basic residues" evidence="1">
    <location>
        <begin position="29"/>
        <end position="42"/>
    </location>
</feature>
<dbReference type="PANTHER" id="PTHR22794:SF2">
    <property type="entry name" value="THAP DOMAIN-CONTAINING PROTEIN 11"/>
    <property type="match status" value="1"/>
</dbReference>
<feature type="compositionally biased region" description="Polar residues" evidence="1">
    <location>
        <begin position="652"/>
        <end position="668"/>
    </location>
</feature>
<dbReference type="GO" id="GO:0000329">
    <property type="term" value="C:fungal-type vacuole membrane"/>
    <property type="evidence" value="ECO:0007669"/>
    <property type="project" value="TreeGrafter"/>
</dbReference>
<sequence>MSVEVSTNKIQQTRVMSPQTDSDNTTGRKAGHSTQHHHHSQMYKRSASTSNLPLNNPSMSSLSKKPQYSGRLKSHNRSLSHNKLFSTSSGASGSGASQGMRPNLNRSKSSDVLTRNRQALSLKRNSRSFTKVAGLQPLTKTTSNQSLKSNKSNTSLKGYNAAISGIAPPQIGLKSSTKRERAILRLNDNDADYEDVEDAETYRNTTPPIPERFNSDESIPAASDHSEQNIPSLFEQINRMVPPSAVPTPTVEKENKLEQQEYSHPKLKENRTEEEEEEEEEERQDSSNSDKLEVVVEGNTIDSSLSKSNMGSNRSSTDNDYSPPNANLYGGSLLLSQSTGLLRKIDPMSSNMMNQKNSFRDQSLPFNNSISGISFKANPMTNLAQPVINNQNVIQNNSYQPNQTIFNNLQRTNNQLITNTRKQPQTEPPPPQQQQQQQQQRQQQQQQHEELINSISNGANNFTDFLRTNSSSSTDGGAHGHNAETRTQQRLWLQRESSMMDVTANMDSSRLPNFSNLSLNNLMFAHNYNNQSHLNVRDLQHQQQQQQQQQQIQQQHNMPQPLTPVTSTTNGGGGSSAYAAAAVGEGLTNIGTINGILTQVQGHSSIQSRTEFERLNREYLNVRRHLNPVGESLNRLDKHIQGELKVSKHSRQGPQQNPDKEQPNSNSFKEFCPSFQEKESEVLSTVGRLWQDAIFTSLGSSSPPGTRANNTLHPQVQSQRPTNARIVSYNQNQQHAPQAGTRSAPPQTRSGKISN</sequence>
<feature type="compositionally biased region" description="Polar residues" evidence="1">
    <location>
        <begin position="728"/>
        <end position="755"/>
    </location>
</feature>
<feature type="region of interest" description="Disordered" evidence="1">
    <location>
        <begin position="699"/>
        <end position="755"/>
    </location>
</feature>
<accession>G3AFS1</accession>
<feature type="region of interest" description="Disordered" evidence="1">
    <location>
        <begin position="198"/>
        <end position="226"/>
    </location>
</feature>
<feature type="compositionally biased region" description="Low complexity" evidence="1">
    <location>
        <begin position="138"/>
        <end position="153"/>
    </location>
</feature>
<gene>
    <name evidence="2" type="ORF">SPAPADRAFT_48111</name>
</gene>
<evidence type="ECO:0000256" key="1">
    <source>
        <dbReference type="SAM" id="MobiDB-lite"/>
    </source>
</evidence>
<feature type="compositionally biased region" description="Low complexity" evidence="1">
    <location>
        <begin position="46"/>
        <end position="66"/>
    </location>
</feature>
<dbReference type="InParanoid" id="G3AFS1"/>
<feature type="compositionally biased region" description="Basic and acidic residues" evidence="1">
    <location>
        <begin position="284"/>
        <end position="294"/>
    </location>
</feature>
<keyword evidence="3" id="KW-1185">Reference proteome</keyword>
<feature type="compositionally biased region" description="Polar residues" evidence="1">
    <location>
        <begin position="300"/>
        <end position="325"/>
    </location>
</feature>
<feature type="region of interest" description="Disordered" evidence="1">
    <location>
        <begin position="645"/>
        <end position="670"/>
    </location>
</feature>
<dbReference type="InterPro" id="IPR018857">
    <property type="entry name" value="TORC1_cplx_su_TCO89"/>
</dbReference>
<dbReference type="OMA" id="LMFAHNY"/>
<feature type="compositionally biased region" description="Polar residues" evidence="1">
    <location>
        <begin position="699"/>
        <end position="722"/>
    </location>
</feature>
<feature type="region of interest" description="Disordered" evidence="1">
    <location>
        <begin position="1"/>
        <end position="153"/>
    </location>
</feature>
<dbReference type="HOGENOM" id="CLU_416198_0_0_1"/>
<dbReference type="AlphaFoldDB" id="G3AFS1"/>
<dbReference type="Pfam" id="PF10452">
    <property type="entry name" value="TCO89"/>
    <property type="match status" value="2"/>
</dbReference>
<dbReference type="RefSeq" id="XP_007372472.1">
    <property type="nucleotide sequence ID" value="XM_007372410.1"/>
</dbReference>
<feature type="compositionally biased region" description="Low complexity" evidence="1">
    <location>
        <begin position="433"/>
        <end position="446"/>
    </location>
</feature>
<evidence type="ECO:0000313" key="2">
    <source>
        <dbReference type="EMBL" id="EGW35060.1"/>
    </source>
</evidence>
<feature type="compositionally biased region" description="Polar residues" evidence="1">
    <location>
        <begin position="104"/>
        <end position="119"/>
    </location>
</feature>
<dbReference type="GO" id="GO:0031929">
    <property type="term" value="P:TOR signaling"/>
    <property type="evidence" value="ECO:0007669"/>
    <property type="project" value="InterPro"/>
</dbReference>
<feature type="compositionally biased region" description="Low complexity" evidence="1">
    <location>
        <begin position="541"/>
        <end position="556"/>
    </location>
</feature>
<evidence type="ECO:0000313" key="3">
    <source>
        <dbReference type="Proteomes" id="UP000000709"/>
    </source>
</evidence>
<protein>
    <submittedName>
        <fullName evidence="2">Uncharacterized protein</fullName>
    </submittedName>
</protein>
<feature type="region of interest" description="Disordered" evidence="1">
    <location>
        <begin position="538"/>
        <end position="573"/>
    </location>
</feature>
<dbReference type="PANTHER" id="PTHR22794">
    <property type="entry name" value="THAP DOMAIN PROTEIN 11"/>
    <property type="match status" value="1"/>
</dbReference>
<reference evidence="2 3" key="1">
    <citation type="journal article" date="2011" name="Proc. Natl. Acad. Sci. U.S.A.">
        <title>Comparative genomics of xylose-fermenting fungi for enhanced biofuel production.</title>
        <authorList>
            <person name="Wohlbach D.J."/>
            <person name="Kuo A."/>
            <person name="Sato T.K."/>
            <person name="Potts K.M."/>
            <person name="Salamov A.A."/>
            <person name="LaButti K.M."/>
            <person name="Sun H."/>
            <person name="Clum A."/>
            <person name="Pangilinan J.L."/>
            <person name="Lindquist E.A."/>
            <person name="Lucas S."/>
            <person name="Lapidus A."/>
            <person name="Jin M."/>
            <person name="Gunawan C."/>
            <person name="Balan V."/>
            <person name="Dale B.E."/>
            <person name="Jeffries T.W."/>
            <person name="Zinkel R."/>
            <person name="Barry K.W."/>
            <person name="Grigoriev I.V."/>
            <person name="Gasch A.P."/>
        </authorList>
    </citation>
    <scope>NUCLEOTIDE SEQUENCE [LARGE SCALE GENOMIC DNA]</scope>
    <source>
        <strain evidence="3">NRRL Y-27907 / 11-Y1</strain>
    </source>
</reference>
<feature type="compositionally biased region" description="Basic and acidic residues" evidence="1">
    <location>
        <begin position="251"/>
        <end position="271"/>
    </location>
</feature>
<dbReference type="Proteomes" id="UP000000709">
    <property type="component" value="Unassembled WGS sequence"/>
</dbReference>
<feature type="compositionally biased region" description="Polar residues" evidence="1">
    <location>
        <begin position="1"/>
        <end position="27"/>
    </location>
</feature>